<dbReference type="PANTHER" id="PTHR13391">
    <property type="entry name" value="MITOCHONDRIAL DISTRIBUTION REGULATOR MISATO"/>
    <property type="match status" value="1"/>
</dbReference>
<organism evidence="6 7">
    <name type="scientific">Limulus polyphemus</name>
    <name type="common">Atlantic horseshoe crab</name>
    <dbReference type="NCBI Taxonomy" id="6850"/>
    <lineage>
        <taxon>Eukaryota</taxon>
        <taxon>Metazoa</taxon>
        <taxon>Ecdysozoa</taxon>
        <taxon>Arthropoda</taxon>
        <taxon>Chelicerata</taxon>
        <taxon>Merostomata</taxon>
        <taxon>Xiphosura</taxon>
        <taxon>Limulidae</taxon>
        <taxon>Limulus</taxon>
    </lineage>
</organism>
<name>A0ABM1B1A7_LIMPO</name>
<evidence type="ECO:0000313" key="7">
    <source>
        <dbReference type="RefSeq" id="XP_013772743.1"/>
    </source>
</evidence>
<feature type="domain" description="Misato Segment II tubulin-like" evidence="4">
    <location>
        <begin position="5"/>
        <end position="118"/>
    </location>
</feature>
<dbReference type="PANTHER" id="PTHR13391:SF0">
    <property type="entry name" value="PROTEIN MISATO HOMOLOG 1"/>
    <property type="match status" value="1"/>
</dbReference>
<dbReference type="Gene3D" id="3.40.50.1440">
    <property type="entry name" value="Tubulin/FtsZ, GTPase domain"/>
    <property type="match status" value="1"/>
</dbReference>
<dbReference type="Pfam" id="PF14881">
    <property type="entry name" value="Tubulin_3"/>
    <property type="match status" value="1"/>
</dbReference>
<proteinExistence type="inferred from homology"/>
<sequence length="576" mass="65905">MSNTKEIITIQIGHYSNFVGTHWWNLQEASFCYDASKVPELEINHDVQFREGKTLRGHTTYTPRLLAIDTKGSLKTLKQTGTLYDISHTKPSSEWGGNIDIFKSEPERRNEFLKQIEKNQRSCYKDTECCVNFDEEKDTCQAKFSSAVPETASSEEFGLKTYNLDNGVEVWSDFLKTQFHSRSICLIDEYFHDSEQDPFDLFGLGVQVMSSENYCDEVENRLRLFSEECDFLQGFNILLDGYNGFSGVAAGILNLLNDDYRNQVKFCCPLYQPEYKILGNMSQREEVHRLFSSILCFENLAENSSLFCPMSLGTNLISSSSEPLSFPHLNYNPTLPYHTSAIITSALDTITLPLRHRKNAVHMVDTINTLNILGRKMATFSLCLPVSLPEESYLSDIWLPSKNKKSIHLQSLLPNCDIYGFKTASETIVLRGIPSYLTYRPSFPSHQQTTREELLSFYLNQWYPCPMSIINTLNEPCKVTVPFPHIFKPEITSEGFLSSKVRRAHQSVENVPVMAGLHSSNNISRLLEEIVQEASRRNIYKYHRCWETGSEPDDLTEALHNLETLAMNFSDRNEIS</sequence>
<dbReference type="GeneID" id="106457837"/>
<dbReference type="InterPro" id="IPR029209">
    <property type="entry name" value="DML1/Misato_tubulin"/>
</dbReference>
<accession>A0ABM1B1A7</accession>
<keyword evidence="6" id="KW-1185">Reference proteome</keyword>
<dbReference type="InterPro" id="IPR049942">
    <property type="entry name" value="DML1/Misato"/>
</dbReference>
<dbReference type="Proteomes" id="UP000694941">
    <property type="component" value="Unplaced"/>
</dbReference>
<feature type="domain" description="DML1/Misato tubulin" evidence="5">
    <location>
        <begin position="167"/>
        <end position="355"/>
    </location>
</feature>
<gene>
    <name evidence="7" type="primary">LOC106457837</name>
</gene>
<evidence type="ECO:0000256" key="3">
    <source>
        <dbReference type="ARBA" id="ARBA00023128"/>
    </source>
</evidence>
<protein>
    <submittedName>
        <fullName evidence="7">Protein misato homolog 1-like</fullName>
    </submittedName>
</protein>
<evidence type="ECO:0000313" key="6">
    <source>
        <dbReference type="Proteomes" id="UP000694941"/>
    </source>
</evidence>
<evidence type="ECO:0000256" key="1">
    <source>
        <dbReference type="ARBA" id="ARBA00004173"/>
    </source>
</evidence>
<dbReference type="CDD" id="cd06060">
    <property type="entry name" value="misato"/>
    <property type="match status" value="1"/>
</dbReference>
<dbReference type="InterPro" id="IPR036525">
    <property type="entry name" value="Tubulin/FtsZ_GTPase_sf"/>
</dbReference>
<dbReference type="RefSeq" id="XP_013772743.1">
    <property type="nucleotide sequence ID" value="XM_013917289.2"/>
</dbReference>
<dbReference type="InterPro" id="IPR019605">
    <property type="entry name" value="Misato_II_tubulin-like"/>
</dbReference>
<dbReference type="Pfam" id="PF10644">
    <property type="entry name" value="Misat_Tub_SegII"/>
    <property type="match status" value="1"/>
</dbReference>
<evidence type="ECO:0000259" key="5">
    <source>
        <dbReference type="Pfam" id="PF14881"/>
    </source>
</evidence>
<dbReference type="SUPFAM" id="SSF52490">
    <property type="entry name" value="Tubulin nucleotide-binding domain-like"/>
    <property type="match status" value="1"/>
</dbReference>
<reference evidence="7" key="1">
    <citation type="submission" date="2025-08" db="UniProtKB">
        <authorList>
            <consortium name="RefSeq"/>
        </authorList>
    </citation>
    <scope>IDENTIFICATION</scope>
    <source>
        <tissue evidence="7">Muscle</tissue>
    </source>
</reference>
<keyword evidence="3" id="KW-0496">Mitochondrion</keyword>
<evidence type="ECO:0000256" key="2">
    <source>
        <dbReference type="ARBA" id="ARBA00008507"/>
    </source>
</evidence>
<comment type="similarity">
    <text evidence="2">Belongs to the misato family.</text>
</comment>
<comment type="subcellular location">
    <subcellularLocation>
        <location evidence="1">Mitochondrion</location>
    </subcellularLocation>
</comment>
<evidence type="ECO:0000259" key="4">
    <source>
        <dbReference type="Pfam" id="PF10644"/>
    </source>
</evidence>